<reference evidence="1 2" key="1">
    <citation type="journal article" date="2009" name="Nature">
        <title>The Sorghum bicolor genome and the diversification of grasses.</title>
        <authorList>
            <person name="Paterson A.H."/>
            <person name="Bowers J.E."/>
            <person name="Bruggmann R."/>
            <person name="Dubchak I."/>
            <person name="Grimwood J."/>
            <person name="Gundlach H."/>
            <person name="Haberer G."/>
            <person name="Hellsten U."/>
            <person name="Mitros T."/>
            <person name="Poliakov A."/>
            <person name="Schmutz J."/>
            <person name="Spannagl M."/>
            <person name="Tang H."/>
            <person name="Wang X."/>
            <person name="Wicker T."/>
            <person name="Bharti A.K."/>
            <person name="Chapman J."/>
            <person name="Feltus F.A."/>
            <person name="Gowik U."/>
            <person name="Grigoriev I.V."/>
            <person name="Lyons E."/>
            <person name="Maher C.A."/>
            <person name="Martis M."/>
            <person name="Narechania A."/>
            <person name="Otillar R.P."/>
            <person name="Penning B.W."/>
            <person name="Salamov A.A."/>
            <person name="Wang Y."/>
            <person name="Zhang L."/>
            <person name="Carpita N.C."/>
            <person name="Freeling M."/>
            <person name="Gingle A.R."/>
            <person name="Hash C.T."/>
            <person name="Keller B."/>
            <person name="Klein P."/>
            <person name="Kresovich S."/>
            <person name="McCann M.C."/>
            <person name="Ming R."/>
            <person name="Peterson D.G."/>
            <person name="Mehboob-ur-Rahman"/>
            <person name="Ware D."/>
            <person name="Westhoff P."/>
            <person name="Mayer K.F."/>
            <person name="Messing J."/>
            <person name="Rokhsar D.S."/>
        </authorList>
    </citation>
    <scope>NUCLEOTIDE SEQUENCE [LARGE SCALE GENOMIC DNA]</scope>
    <source>
        <strain evidence="2">cv. BTx623</strain>
    </source>
</reference>
<dbReference type="Proteomes" id="UP000000768">
    <property type="component" value="Chromosome 1"/>
</dbReference>
<keyword evidence="2" id="KW-1185">Reference proteome</keyword>
<evidence type="ECO:0000313" key="2">
    <source>
        <dbReference type="Proteomes" id="UP000000768"/>
    </source>
</evidence>
<sequence>MGPGPPGRGRGRPEGKERNMAIACPTCQLQPVECRGRATARRSARRWTGNHTHTQWRGLLHGGPYRPLVTDRDVELPHKQRPGLTHLGLFFAGCLYVLSTLELAEGWRVRSAGEKLHSPNMMRRQRPCIALVLDQKKKKKRRWLAHGHRHWS</sequence>
<protein>
    <submittedName>
        <fullName evidence="1">Uncharacterized protein</fullName>
    </submittedName>
</protein>
<dbReference type="EMBL" id="CM000760">
    <property type="protein sequence ID" value="OQU93040.1"/>
    <property type="molecule type" value="Genomic_DNA"/>
</dbReference>
<accession>A0A1Z5SAT9</accession>
<gene>
    <name evidence="1" type="ORF">SORBI_3001G465000</name>
</gene>
<proteinExistence type="predicted"/>
<evidence type="ECO:0000313" key="1">
    <source>
        <dbReference type="EMBL" id="OQU93040.1"/>
    </source>
</evidence>
<dbReference type="Gramene" id="OQU93040">
    <property type="protein sequence ID" value="OQU93040"/>
    <property type="gene ID" value="SORBI_3001G465000"/>
</dbReference>
<organism evidence="1 2">
    <name type="scientific">Sorghum bicolor</name>
    <name type="common">Sorghum</name>
    <name type="synonym">Sorghum vulgare</name>
    <dbReference type="NCBI Taxonomy" id="4558"/>
    <lineage>
        <taxon>Eukaryota</taxon>
        <taxon>Viridiplantae</taxon>
        <taxon>Streptophyta</taxon>
        <taxon>Embryophyta</taxon>
        <taxon>Tracheophyta</taxon>
        <taxon>Spermatophyta</taxon>
        <taxon>Magnoliopsida</taxon>
        <taxon>Liliopsida</taxon>
        <taxon>Poales</taxon>
        <taxon>Poaceae</taxon>
        <taxon>PACMAD clade</taxon>
        <taxon>Panicoideae</taxon>
        <taxon>Andropogonodae</taxon>
        <taxon>Andropogoneae</taxon>
        <taxon>Sorghinae</taxon>
        <taxon>Sorghum</taxon>
    </lineage>
</organism>
<name>A0A1Z5SAT9_SORBI</name>
<dbReference type="AlphaFoldDB" id="A0A1Z5SAT9"/>
<dbReference type="InParanoid" id="A0A1Z5SAT9"/>
<reference evidence="2" key="2">
    <citation type="journal article" date="2018" name="Plant J.">
        <title>The Sorghum bicolor reference genome: improved assembly, gene annotations, a transcriptome atlas, and signatures of genome organization.</title>
        <authorList>
            <person name="McCormick R.F."/>
            <person name="Truong S.K."/>
            <person name="Sreedasyam A."/>
            <person name="Jenkins J."/>
            <person name="Shu S."/>
            <person name="Sims D."/>
            <person name="Kennedy M."/>
            <person name="Amirebrahimi M."/>
            <person name="Weers B.D."/>
            <person name="McKinley B."/>
            <person name="Mattison A."/>
            <person name="Morishige D.T."/>
            <person name="Grimwood J."/>
            <person name="Schmutz J."/>
            <person name="Mullet J.E."/>
        </authorList>
    </citation>
    <scope>NUCLEOTIDE SEQUENCE [LARGE SCALE GENOMIC DNA]</scope>
    <source>
        <strain evidence="2">cv. BTx623</strain>
    </source>
</reference>